<keyword evidence="1" id="KW-0732">Signal</keyword>
<dbReference type="InterPro" id="IPR014755">
    <property type="entry name" value="Cu-Rt/internalin_Ig-like"/>
</dbReference>
<dbReference type="STRING" id="1817867.A3F83_17065"/>
<dbReference type="Proteomes" id="UP000179129">
    <property type="component" value="Unassembled WGS sequence"/>
</dbReference>
<dbReference type="Pfam" id="PF13205">
    <property type="entry name" value="Big_5"/>
    <property type="match status" value="1"/>
</dbReference>
<name>A0A1F5Z1D7_9BACT</name>
<dbReference type="SUPFAM" id="SSF49452">
    <property type="entry name" value="Starch-binding domain-like"/>
    <property type="match status" value="1"/>
</dbReference>
<protein>
    <recommendedName>
        <fullName evidence="2">SbsA Ig-like domain-containing protein</fullName>
    </recommendedName>
</protein>
<evidence type="ECO:0000259" key="2">
    <source>
        <dbReference type="Pfam" id="PF13205"/>
    </source>
</evidence>
<evidence type="ECO:0000256" key="1">
    <source>
        <dbReference type="ARBA" id="ARBA00022729"/>
    </source>
</evidence>
<dbReference type="AlphaFoldDB" id="A0A1F5Z1D7"/>
<dbReference type="InterPro" id="IPR013784">
    <property type="entry name" value="Carb-bd-like_fold"/>
</dbReference>
<evidence type="ECO:0000313" key="4">
    <source>
        <dbReference type="Proteomes" id="UP000179129"/>
    </source>
</evidence>
<evidence type="ECO:0000313" key="3">
    <source>
        <dbReference type="EMBL" id="OGG06279.1"/>
    </source>
</evidence>
<gene>
    <name evidence="3" type="ORF">A3F83_17065</name>
</gene>
<sequence length="340" mass="36669">MSGLTAGALILLASCARLGPPPGGLEDKEPPAVISFIPAADTTGVPLETAIGVAFSENVQRQSAEPLIKLSPEAGRLFFKWKDKSVGIRPALPLRPHITYRLSVAPGLTDMHRVQSHKTYESYFSTGLMFSPGKIGGTVRIEDSLGIGVVLKVIAAEDTSLVFQTASDSSGLYRFPYLPLGDYRLEAFRDLNRNGRLDFTREEGRDTLVKLELEPLKLDLALLLADTTAPLLKAVETPDSLTIVLEFDDRCDTVRGLSGAVFTLRTPDSLGAALEISSARLDSTNSRKVILKPAAPLLLDAKYFITADGVVNRAGLASTAARASKSFSFRPQESRGGKRR</sequence>
<reference evidence="3 4" key="1">
    <citation type="journal article" date="2016" name="Nat. Commun.">
        <title>Thousands of microbial genomes shed light on interconnected biogeochemical processes in an aquifer system.</title>
        <authorList>
            <person name="Anantharaman K."/>
            <person name="Brown C.T."/>
            <person name="Hug L.A."/>
            <person name="Sharon I."/>
            <person name="Castelle C.J."/>
            <person name="Probst A.J."/>
            <person name="Thomas B.C."/>
            <person name="Singh A."/>
            <person name="Wilkins M.J."/>
            <person name="Karaoz U."/>
            <person name="Brodie E.L."/>
            <person name="Williams K.H."/>
            <person name="Hubbard S.S."/>
            <person name="Banfield J.F."/>
        </authorList>
    </citation>
    <scope>NUCLEOTIDE SEQUENCE [LARGE SCALE GENOMIC DNA]</scope>
</reference>
<dbReference type="Gene3D" id="2.60.40.3710">
    <property type="match status" value="1"/>
</dbReference>
<proteinExistence type="predicted"/>
<dbReference type="EMBL" id="MFIX01000029">
    <property type="protein sequence ID" value="OGG06279.1"/>
    <property type="molecule type" value="Genomic_DNA"/>
</dbReference>
<dbReference type="Gene3D" id="2.60.40.1220">
    <property type="match status" value="1"/>
</dbReference>
<accession>A0A1F5Z1D7</accession>
<dbReference type="GO" id="GO:0030246">
    <property type="term" value="F:carbohydrate binding"/>
    <property type="evidence" value="ECO:0007669"/>
    <property type="project" value="InterPro"/>
</dbReference>
<dbReference type="InterPro" id="IPR032812">
    <property type="entry name" value="SbsA_Ig"/>
</dbReference>
<feature type="domain" description="SbsA Ig-like" evidence="2">
    <location>
        <begin position="27"/>
        <end position="126"/>
    </location>
</feature>
<organism evidence="3 4">
    <name type="scientific">Candidatus Glassbacteria bacterium RIFCSPLOWO2_12_FULL_58_11</name>
    <dbReference type="NCBI Taxonomy" id="1817867"/>
    <lineage>
        <taxon>Bacteria</taxon>
        <taxon>Candidatus Glassiibacteriota</taxon>
    </lineage>
</organism>
<comment type="caution">
    <text evidence="3">The sequence shown here is derived from an EMBL/GenBank/DDBJ whole genome shotgun (WGS) entry which is preliminary data.</text>
</comment>